<protein>
    <submittedName>
        <fullName evidence="1">Acyloxyacyl hydrolase</fullName>
    </submittedName>
</protein>
<evidence type="ECO:0000313" key="1">
    <source>
        <dbReference type="EMBL" id="PRM94864.1"/>
    </source>
</evidence>
<dbReference type="InterPro" id="IPR018550">
    <property type="entry name" value="Lipid-A_deacylase-rel"/>
</dbReference>
<dbReference type="Pfam" id="PF09411">
    <property type="entry name" value="PagL"/>
    <property type="match status" value="1"/>
</dbReference>
<accession>A0A2S9T7P9</accession>
<proteinExistence type="predicted"/>
<name>A0A2S9T7P9_9BACT</name>
<dbReference type="Gene3D" id="2.40.160.20">
    <property type="match status" value="1"/>
</dbReference>
<dbReference type="GO" id="GO:0016787">
    <property type="term" value="F:hydrolase activity"/>
    <property type="evidence" value="ECO:0007669"/>
    <property type="project" value="UniProtKB-KW"/>
</dbReference>
<dbReference type="SUPFAM" id="SSF56925">
    <property type="entry name" value="OMPA-like"/>
    <property type="match status" value="1"/>
</dbReference>
<organism evidence="1 2">
    <name type="scientific">Aliarcobacter cryaerophilus</name>
    <dbReference type="NCBI Taxonomy" id="28198"/>
    <lineage>
        <taxon>Bacteria</taxon>
        <taxon>Pseudomonadati</taxon>
        <taxon>Campylobacterota</taxon>
        <taxon>Epsilonproteobacteria</taxon>
        <taxon>Campylobacterales</taxon>
        <taxon>Arcobacteraceae</taxon>
        <taxon>Aliarcobacter</taxon>
    </lineage>
</organism>
<dbReference type="STRING" id="28198.GCA_001572855_01532"/>
<dbReference type="Proteomes" id="UP000238281">
    <property type="component" value="Unassembled WGS sequence"/>
</dbReference>
<comment type="caution">
    <text evidence="1">The sequence shown here is derived from an EMBL/GenBank/DDBJ whole genome shotgun (WGS) entry which is preliminary data.</text>
</comment>
<keyword evidence="1" id="KW-0378">Hydrolase</keyword>
<evidence type="ECO:0000313" key="2">
    <source>
        <dbReference type="Proteomes" id="UP000238281"/>
    </source>
</evidence>
<dbReference type="EMBL" id="NXGE01000002">
    <property type="protein sequence ID" value="PRM94864.1"/>
    <property type="molecule type" value="Genomic_DNA"/>
</dbReference>
<sequence>MKNKGCKVRKVVLFIIFAQFLFANQIGISLNSGKYGSVDTFRLGVSKAFDEPIYSGDIVALNGFHEVGFSYFSSEHNNIKAISYSPVFTLDFVSFDIASFKPYLEGAIGVAYLSDTKIDNKDLSTRFQFEDRVGIGLKNRNLNFYLRFMHYSNAGIKEPNDGLNSTMVGFSYRF</sequence>
<dbReference type="AlphaFoldDB" id="A0A2S9T7P9"/>
<dbReference type="InterPro" id="IPR011250">
    <property type="entry name" value="OMP/PagP_B-barrel"/>
</dbReference>
<reference evidence="1 2" key="1">
    <citation type="submission" date="2017-09" db="EMBL/GenBank/DDBJ databases">
        <title>Reassesment of A. cryaerophilus.</title>
        <authorList>
            <person name="Perez-Cataluna A."/>
            <person name="Collado L."/>
            <person name="Salgado O."/>
            <person name="Lefinanco V."/>
            <person name="Figueras M.J."/>
        </authorList>
    </citation>
    <scope>NUCLEOTIDE SEQUENCE [LARGE SCALE GENOMIC DNA]</scope>
    <source>
        <strain evidence="1 2">LMG 10210</strain>
    </source>
</reference>
<gene>
    <name evidence="1" type="ORF">CJ673_04710</name>
</gene>